<evidence type="ECO:0000313" key="1">
    <source>
        <dbReference type="EMBL" id="SLN74960.1"/>
    </source>
</evidence>
<protein>
    <submittedName>
        <fullName evidence="1">Uncharacterized protein</fullName>
    </submittedName>
</protein>
<dbReference type="Proteomes" id="UP000193963">
    <property type="component" value="Unassembled WGS sequence"/>
</dbReference>
<gene>
    <name evidence="1" type="ORF">PSM7751_04235</name>
</gene>
<accession>A0A1X7ABV4</accession>
<reference evidence="1 2" key="1">
    <citation type="submission" date="2017-03" db="EMBL/GenBank/DDBJ databases">
        <authorList>
            <person name="Afonso C.L."/>
            <person name="Miller P.J."/>
            <person name="Scott M.A."/>
            <person name="Spackman E."/>
            <person name="Goraichik I."/>
            <person name="Dimitrov K.M."/>
            <person name="Suarez D.L."/>
            <person name="Swayne D.E."/>
        </authorList>
    </citation>
    <scope>NUCLEOTIDE SEQUENCE [LARGE SCALE GENOMIC DNA]</scope>
    <source>
        <strain evidence="1 2">CECT 7751</strain>
    </source>
</reference>
<dbReference type="AlphaFoldDB" id="A0A1X7ABV4"/>
<proteinExistence type="predicted"/>
<keyword evidence="2" id="KW-1185">Reference proteome</keyword>
<name>A0A1X7ABV4_9RHOB</name>
<evidence type="ECO:0000313" key="2">
    <source>
        <dbReference type="Proteomes" id="UP000193963"/>
    </source>
</evidence>
<dbReference type="EMBL" id="FWFN01000013">
    <property type="protein sequence ID" value="SLN74960.1"/>
    <property type="molecule type" value="Genomic_DNA"/>
</dbReference>
<dbReference type="OrthoDB" id="7874302at2"/>
<sequence length="284" mass="32219">MAFPIPDPWNRDTADVLRDEDKRVRSPGSFFYSQGRNHVLAANYFHDDRLVATARGGVALKHRHRIHLALFGQLMASFEFFLKDFVATAVDSSSLLDSRILKEKWLETDTSRLLANRSGTATLGSMLVHSTLGWHSPSQVNERYAKLFQFQPFETSEIETLDKLWVLRHSVAHNAGMIIHYDATRIGNEGLAEHAADIDAEFISQTFDFLSSLAKKICEEGGDKLLRMYFTPLVARGANYQTDKTIYQNLWYLSAYLESRAQDLPVLKAEDYASDFEEYSAPVG</sequence>
<organism evidence="1 2">
    <name type="scientific">Pseudooceanicola marinus</name>
    <dbReference type="NCBI Taxonomy" id="396013"/>
    <lineage>
        <taxon>Bacteria</taxon>
        <taxon>Pseudomonadati</taxon>
        <taxon>Pseudomonadota</taxon>
        <taxon>Alphaproteobacteria</taxon>
        <taxon>Rhodobacterales</taxon>
        <taxon>Paracoccaceae</taxon>
        <taxon>Pseudooceanicola</taxon>
    </lineage>
</organism>
<dbReference type="RefSeq" id="WP_143515674.1">
    <property type="nucleotide sequence ID" value="NZ_FWFN01000013.1"/>
</dbReference>